<dbReference type="EMBL" id="CH473991">
    <property type="protein sequence ID" value="EDM10897.1"/>
    <property type="molecule type" value="Genomic_DNA"/>
</dbReference>
<protein>
    <submittedName>
        <fullName evidence="1">RCG49420</fullName>
    </submittedName>
    <submittedName>
        <fullName evidence="2">RCG53239</fullName>
    </submittedName>
</protein>
<evidence type="ECO:0000313" key="3">
    <source>
        <dbReference type="Proteomes" id="UP000234681"/>
    </source>
</evidence>
<reference evidence="1" key="2">
    <citation type="submission" date="2005-07" db="EMBL/GenBank/DDBJ databases">
        <authorList>
            <person name="Mural R.J."/>
            <person name="Li P.W."/>
            <person name="Adams M.D."/>
            <person name="Amanatides P.G."/>
            <person name="Baden-Tillson H."/>
            <person name="Barnstead M."/>
            <person name="Chin S.H."/>
            <person name="Dew I."/>
            <person name="Evans C.A."/>
            <person name="Ferriera S."/>
            <person name="Flanigan M."/>
            <person name="Fosler C."/>
            <person name="Glodek A."/>
            <person name="Gu Z."/>
            <person name="Holt R.A."/>
            <person name="Jennings D."/>
            <person name="Kraft C.L."/>
            <person name="Lu F."/>
            <person name="Nguyen T."/>
            <person name="Nusskern D.R."/>
            <person name="Pfannkoch C.M."/>
            <person name="Sitter C."/>
            <person name="Sutton G.G."/>
            <person name="Venter J.C."/>
            <person name="Wang Z."/>
            <person name="Woodage T."/>
            <person name="Zheng X.H."/>
            <person name="Zhong F."/>
        </authorList>
    </citation>
    <scope>NUCLEOTIDE SEQUENCE</scope>
    <source>
        <strain evidence="1">BN</strain>
    </source>
</reference>
<reference evidence="1" key="1">
    <citation type="journal article" date="2005" name="Genome Res.">
        <title>Gene and alternative splicing annotation with AIR.</title>
        <authorList>
            <person name="Florea L."/>
            <person name="Di Francesco V."/>
            <person name="Miller J."/>
            <person name="Turner R."/>
            <person name="Yao A."/>
            <person name="Harris M."/>
            <person name="Walenz B."/>
            <person name="Mobarry C."/>
            <person name="Merkulov G.V."/>
            <person name="Charlab R."/>
            <person name="Dew I."/>
            <person name="Deng Z."/>
            <person name="Istrail S."/>
            <person name="Li P."/>
            <person name="Sutton G."/>
        </authorList>
    </citation>
    <scope>NUCLEOTIDE SEQUENCE</scope>
    <source>
        <strain evidence="1">BN</strain>
    </source>
</reference>
<dbReference type="Proteomes" id="UP000234681">
    <property type="component" value="Chromosome 18"/>
</dbReference>
<reference evidence="3" key="3">
    <citation type="submission" date="2005-09" db="EMBL/GenBank/DDBJ databases">
        <authorList>
            <person name="Mural R.J."/>
            <person name="Li P.W."/>
            <person name="Adams M.D."/>
            <person name="Amanatides P.G."/>
            <person name="Baden-Tillson H."/>
            <person name="Barnstead M."/>
            <person name="Chin S.H."/>
            <person name="Dew I."/>
            <person name="Evans C.A."/>
            <person name="Ferriera S."/>
            <person name="Flanigan M."/>
            <person name="Fosler C."/>
            <person name="Glodek A."/>
            <person name="Gu Z."/>
            <person name="Holt R.A."/>
            <person name="Jennings D."/>
            <person name="Kraft C.L."/>
            <person name="Lu F."/>
            <person name="Nguyen T."/>
            <person name="Nusskern D.R."/>
            <person name="Pfannkoch C.M."/>
            <person name="Sitter C."/>
            <person name="Sutton G.G."/>
            <person name="Venter J.C."/>
            <person name="Wang Z."/>
            <person name="Woodage T."/>
            <person name="Zheng X.H."/>
            <person name="Zhong F."/>
        </authorList>
    </citation>
    <scope>NUCLEOTIDE SEQUENCE [LARGE SCALE GENOMIC DNA]</scope>
    <source>
        <strain evidence="2">BN</strain>
        <strain evidence="3">BN, Sprague-Dawley</strain>
    </source>
</reference>
<dbReference type="EMBL" id="CH473974">
    <property type="protein sequence ID" value="EDL76083.1"/>
    <property type="molecule type" value="Genomic_DNA"/>
</dbReference>
<name>A6J2F1_RAT</name>
<accession>A6J2F1</accession>
<dbReference type="AlphaFoldDB" id="A6J2F1"/>
<sequence length="39" mass="4434">MTIQPSFNNAHVSKYSDQNSTELMNSVMVRTEEEIADTD</sequence>
<gene>
    <name evidence="1" type="ORF">rCG_49420</name>
    <name evidence="2" type="ORF">rCG_53239</name>
</gene>
<feature type="non-terminal residue" evidence="1">
    <location>
        <position position="39"/>
    </location>
</feature>
<evidence type="ECO:0000313" key="2">
    <source>
        <dbReference type="EMBL" id="EDM10897.1"/>
    </source>
</evidence>
<evidence type="ECO:0000313" key="1">
    <source>
        <dbReference type="EMBL" id="EDL76083.1"/>
    </source>
</evidence>
<proteinExistence type="predicted"/>
<organism evidence="1 3">
    <name type="scientific">Rattus norvegicus</name>
    <name type="common">Rat</name>
    <dbReference type="NCBI Taxonomy" id="10116"/>
    <lineage>
        <taxon>Eukaryota</taxon>
        <taxon>Metazoa</taxon>
        <taxon>Chordata</taxon>
        <taxon>Craniata</taxon>
        <taxon>Vertebrata</taxon>
        <taxon>Euteleostomi</taxon>
        <taxon>Mammalia</taxon>
        <taxon>Eutheria</taxon>
        <taxon>Euarchontoglires</taxon>
        <taxon>Glires</taxon>
        <taxon>Rodentia</taxon>
        <taxon>Myomorpha</taxon>
        <taxon>Muroidea</taxon>
        <taxon>Muridae</taxon>
        <taxon>Murinae</taxon>
        <taxon>Rattus</taxon>
    </lineage>
</organism>
<dbReference type="Proteomes" id="UP000234681">
    <property type="component" value="Chromosome X"/>
</dbReference>